<evidence type="ECO:0000313" key="1">
    <source>
        <dbReference type="EMBL" id="KAJ2985662.1"/>
    </source>
</evidence>
<proteinExistence type="predicted"/>
<accession>A0ACC1P1M4</accession>
<dbReference type="Proteomes" id="UP001143856">
    <property type="component" value="Unassembled WGS sequence"/>
</dbReference>
<comment type="caution">
    <text evidence="1">The sequence shown here is derived from an EMBL/GenBank/DDBJ whole genome shotgun (WGS) entry which is preliminary data.</text>
</comment>
<dbReference type="EMBL" id="JAPDGR010001066">
    <property type="protein sequence ID" value="KAJ2985662.1"/>
    <property type="molecule type" value="Genomic_DNA"/>
</dbReference>
<reference evidence="1" key="1">
    <citation type="submission" date="2022-10" db="EMBL/GenBank/DDBJ databases">
        <title>Genome Sequence of Xylaria curta.</title>
        <authorList>
            <person name="Buettner E."/>
        </authorList>
    </citation>
    <scope>NUCLEOTIDE SEQUENCE</scope>
    <source>
        <strain evidence="1">Babe10</strain>
    </source>
</reference>
<evidence type="ECO:0000313" key="2">
    <source>
        <dbReference type="Proteomes" id="UP001143856"/>
    </source>
</evidence>
<keyword evidence="2" id="KW-1185">Reference proteome</keyword>
<organism evidence="1 2">
    <name type="scientific">Xylaria curta</name>
    <dbReference type="NCBI Taxonomy" id="42375"/>
    <lineage>
        <taxon>Eukaryota</taxon>
        <taxon>Fungi</taxon>
        <taxon>Dikarya</taxon>
        <taxon>Ascomycota</taxon>
        <taxon>Pezizomycotina</taxon>
        <taxon>Sordariomycetes</taxon>
        <taxon>Xylariomycetidae</taxon>
        <taxon>Xylariales</taxon>
        <taxon>Xylariaceae</taxon>
        <taxon>Xylaria</taxon>
    </lineage>
</organism>
<name>A0ACC1P1M4_9PEZI</name>
<sequence>MASTANAGARLPCFACRAIAPNRSQLDYLQNSTLKTLFEREDFYPTFPGVGSSAQAGCSLCALMWRRLTSMPPEAIESIKKGNDRLVWVSFEQRTRRLEVPWDRKVKIRAGFDFLPYATVSPTGSICYERAPTPEDGYQHGGAVTSVSIYFRPVPGRLRLVDGTFWSGETLEFSVFDSLVTLSNDNVTKIKDWIDYCLGSHSECSNPHAATNWVPRRLLEINNGDNDLKIRLIESSESSLQVRTKFAALSHVWGGLNASPPLRLLSSNFSQLKRGIQESELPKTFLDAAHVCARLGIRYLWIDSLCIIQDSVDDWREQALLMHLVYSHALVTIVATSAKSCHDGFLERNINSIPTAKVAYSFPLGDERSASEDGYMVFYDYDNPLDSWRMHAINGSKWNTRAWTMQERSLSTRMIHFCQNKIFFECRGCLLSEENEPVQQSDAMNSTLWPRNPSASLEEFHQHWQLSVSEYTSRNLTVSTDRLPAIQSVAEEMAAATGQNYIRFAGMWQSNLQRELLWFVMMGKAERLDAWRAPSWSWAAVEGQISLWQRDFRSSQQSLPGTLLSCLSLRPFEVLKTDQDYPDPQSANPGFLKVRGLIKRFGRLQKYQGSESGRSFFPYNLVIIEPRDKGEPRSDMEIFAHGKLDFEDVTDVETSPTTPGVFLYLHVNDDARATGLILRPQTHDHSGCPQAWTRIGIATLFLDRSETPILNNTFSGDETPEIVILV</sequence>
<gene>
    <name evidence="1" type="ORF">NUW58_g5414</name>
</gene>
<protein>
    <submittedName>
        <fullName evidence="1">Uncharacterized protein</fullName>
    </submittedName>
</protein>